<reference evidence="4" key="1">
    <citation type="submission" date="2021-09" db="EMBL/GenBank/DDBJ databases">
        <title>The genome of Mauremys mutica provides insights into the evolution of semi-aquatic lifestyle.</title>
        <authorList>
            <person name="Gong S."/>
            <person name="Gao Y."/>
        </authorList>
    </citation>
    <scope>NUCLEOTIDE SEQUENCE</scope>
    <source>
        <strain evidence="4">MM-2020</strain>
        <tissue evidence="4">Muscle</tissue>
    </source>
</reference>
<feature type="transmembrane region" description="Helical" evidence="2">
    <location>
        <begin position="142"/>
        <end position="163"/>
    </location>
</feature>
<dbReference type="PRINTS" id="PR00422">
    <property type="entry name" value="TRANSFERRIN"/>
</dbReference>
<evidence type="ECO:0000256" key="2">
    <source>
        <dbReference type="SAM" id="Phobius"/>
    </source>
</evidence>
<dbReference type="InterPro" id="IPR001156">
    <property type="entry name" value="Transferrin-like_dom"/>
</dbReference>
<dbReference type="Proteomes" id="UP000827986">
    <property type="component" value="Unassembled WGS sequence"/>
</dbReference>
<dbReference type="Pfam" id="PF00405">
    <property type="entry name" value="Transferrin"/>
    <property type="match status" value="1"/>
</dbReference>
<evidence type="ECO:0000259" key="3">
    <source>
        <dbReference type="PROSITE" id="PS51408"/>
    </source>
</evidence>
<dbReference type="Gene3D" id="3.40.190.10">
    <property type="entry name" value="Periplasmic binding protein-like II"/>
    <property type="match status" value="1"/>
</dbReference>
<keyword evidence="2" id="KW-1133">Transmembrane helix</keyword>
<name>A0A9D3WQE8_9SAUR</name>
<feature type="domain" description="Transferrin-like" evidence="3">
    <location>
        <begin position="1"/>
        <end position="137"/>
    </location>
</feature>
<gene>
    <name evidence="4" type="ORF">KIL84_000005</name>
</gene>
<keyword evidence="5" id="KW-1185">Reference proteome</keyword>
<sequence>MKHSVSHNGEFPFSGNNADSWALHLQSSDFQLLCPNAARAEITQFAHCHLAQVPAQVVMVHPDTNIFAVYGLLDKAQDFFGNDSNGNGFKMFDSSDFLGTDLIFKDSTIKIVPVGEKTTYAEWLGSEYIDSLEGMQSPQCSGAAAISMNIVGLLATSVLQFLFHVGRHSDTMGMEAK</sequence>
<dbReference type="SMART" id="SM00094">
    <property type="entry name" value="TR_FER"/>
    <property type="match status" value="1"/>
</dbReference>
<dbReference type="EMBL" id="JAHDVG010000569">
    <property type="protein sequence ID" value="KAH1164740.1"/>
    <property type="molecule type" value="Genomic_DNA"/>
</dbReference>
<dbReference type="GO" id="GO:0055037">
    <property type="term" value="C:recycling endosome"/>
    <property type="evidence" value="ECO:0007669"/>
    <property type="project" value="TreeGrafter"/>
</dbReference>
<dbReference type="PANTHER" id="PTHR11485:SF21">
    <property type="entry name" value="MELANOTRANSFERRIN"/>
    <property type="match status" value="1"/>
</dbReference>
<dbReference type="GO" id="GO:0005886">
    <property type="term" value="C:plasma membrane"/>
    <property type="evidence" value="ECO:0007669"/>
    <property type="project" value="TreeGrafter"/>
</dbReference>
<dbReference type="PANTHER" id="PTHR11485">
    <property type="entry name" value="TRANSFERRIN"/>
    <property type="match status" value="1"/>
</dbReference>
<comment type="caution">
    <text evidence="4">The sequence shown here is derived from an EMBL/GenBank/DDBJ whole genome shotgun (WGS) entry which is preliminary data.</text>
</comment>
<keyword evidence="1" id="KW-0677">Repeat</keyword>
<proteinExistence type="predicted"/>
<protein>
    <recommendedName>
        <fullName evidence="3">Transferrin-like domain-containing protein</fullName>
    </recommendedName>
</protein>
<keyword evidence="2" id="KW-0812">Transmembrane</keyword>
<organism evidence="4 5">
    <name type="scientific">Mauremys mutica</name>
    <name type="common">yellowpond turtle</name>
    <dbReference type="NCBI Taxonomy" id="74926"/>
    <lineage>
        <taxon>Eukaryota</taxon>
        <taxon>Metazoa</taxon>
        <taxon>Chordata</taxon>
        <taxon>Craniata</taxon>
        <taxon>Vertebrata</taxon>
        <taxon>Euteleostomi</taxon>
        <taxon>Archelosauria</taxon>
        <taxon>Testudinata</taxon>
        <taxon>Testudines</taxon>
        <taxon>Cryptodira</taxon>
        <taxon>Durocryptodira</taxon>
        <taxon>Testudinoidea</taxon>
        <taxon>Geoemydidae</taxon>
        <taxon>Geoemydinae</taxon>
        <taxon>Mauremys</taxon>
    </lineage>
</organism>
<keyword evidence="2" id="KW-0472">Membrane</keyword>
<evidence type="ECO:0000313" key="5">
    <source>
        <dbReference type="Proteomes" id="UP000827986"/>
    </source>
</evidence>
<dbReference type="SUPFAM" id="SSF53850">
    <property type="entry name" value="Periplasmic binding protein-like II"/>
    <property type="match status" value="1"/>
</dbReference>
<dbReference type="AlphaFoldDB" id="A0A9D3WQE8"/>
<dbReference type="PROSITE" id="PS51408">
    <property type="entry name" value="TRANSFERRIN_LIKE_4"/>
    <property type="match status" value="1"/>
</dbReference>
<evidence type="ECO:0000256" key="1">
    <source>
        <dbReference type="ARBA" id="ARBA00022737"/>
    </source>
</evidence>
<evidence type="ECO:0000313" key="4">
    <source>
        <dbReference type="EMBL" id="KAH1164740.1"/>
    </source>
</evidence>
<accession>A0A9D3WQE8</accession>
<dbReference type="InterPro" id="IPR018195">
    <property type="entry name" value="Transferrin_Fe_BS"/>
</dbReference>
<dbReference type="GO" id="GO:0005615">
    <property type="term" value="C:extracellular space"/>
    <property type="evidence" value="ECO:0007669"/>
    <property type="project" value="TreeGrafter"/>
</dbReference>
<dbReference type="GO" id="GO:0006826">
    <property type="term" value="P:iron ion transport"/>
    <property type="evidence" value="ECO:0007669"/>
    <property type="project" value="TreeGrafter"/>
</dbReference>
<dbReference type="GO" id="GO:0005769">
    <property type="term" value="C:early endosome"/>
    <property type="evidence" value="ECO:0007669"/>
    <property type="project" value="TreeGrafter"/>
</dbReference>
<dbReference type="PROSITE" id="PS00207">
    <property type="entry name" value="TRANSFERRIN_LIKE_3"/>
    <property type="match status" value="1"/>
</dbReference>